<feature type="compositionally biased region" description="Basic residues" evidence="2">
    <location>
        <begin position="287"/>
        <end position="297"/>
    </location>
</feature>
<feature type="compositionally biased region" description="Low complexity" evidence="2">
    <location>
        <begin position="862"/>
        <end position="896"/>
    </location>
</feature>
<reference evidence="3" key="1">
    <citation type="submission" date="2021-07" db="EMBL/GenBank/DDBJ databases">
        <authorList>
            <person name="Durling M."/>
        </authorList>
    </citation>
    <scope>NUCLEOTIDE SEQUENCE</scope>
</reference>
<feature type="region of interest" description="Disordered" evidence="2">
    <location>
        <begin position="1"/>
        <end position="125"/>
    </location>
</feature>
<accession>A0A9N9LBQ9</accession>
<feature type="compositionally biased region" description="Low complexity" evidence="2">
    <location>
        <begin position="1"/>
        <end position="12"/>
    </location>
</feature>
<feature type="compositionally biased region" description="Pro residues" evidence="2">
    <location>
        <begin position="670"/>
        <end position="680"/>
    </location>
</feature>
<feature type="region of interest" description="Disordered" evidence="2">
    <location>
        <begin position="835"/>
        <end position="896"/>
    </location>
</feature>
<dbReference type="Proteomes" id="UP000701801">
    <property type="component" value="Unassembled WGS sequence"/>
</dbReference>
<organism evidence="3 4">
    <name type="scientific">Hymenoscyphus albidus</name>
    <dbReference type="NCBI Taxonomy" id="595503"/>
    <lineage>
        <taxon>Eukaryota</taxon>
        <taxon>Fungi</taxon>
        <taxon>Dikarya</taxon>
        <taxon>Ascomycota</taxon>
        <taxon>Pezizomycotina</taxon>
        <taxon>Leotiomycetes</taxon>
        <taxon>Helotiales</taxon>
        <taxon>Helotiaceae</taxon>
        <taxon>Hymenoscyphus</taxon>
    </lineage>
</organism>
<gene>
    <name evidence="3" type="ORF">HYALB_00001706</name>
</gene>
<feature type="region of interest" description="Disordered" evidence="2">
    <location>
        <begin position="582"/>
        <end position="680"/>
    </location>
</feature>
<feature type="compositionally biased region" description="Polar residues" evidence="2">
    <location>
        <begin position="587"/>
        <end position="597"/>
    </location>
</feature>
<feature type="compositionally biased region" description="Basic residues" evidence="2">
    <location>
        <begin position="268"/>
        <end position="279"/>
    </location>
</feature>
<feature type="compositionally biased region" description="Gly residues" evidence="2">
    <location>
        <begin position="845"/>
        <end position="861"/>
    </location>
</feature>
<feature type="compositionally biased region" description="Polar residues" evidence="2">
    <location>
        <begin position="638"/>
        <end position="653"/>
    </location>
</feature>
<keyword evidence="1" id="KW-0175">Coiled coil</keyword>
<feature type="region of interest" description="Disordered" evidence="2">
    <location>
        <begin position="696"/>
        <end position="744"/>
    </location>
</feature>
<comment type="caution">
    <text evidence="3">The sequence shown here is derived from an EMBL/GenBank/DDBJ whole genome shotgun (WGS) entry which is preliminary data.</text>
</comment>
<keyword evidence="4" id="KW-1185">Reference proteome</keyword>
<feature type="compositionally biased region" description="Low complexity" evidence="2">
    <location>
        <begin position="52"/>
        <end position="67"/>
    </location>
</feature>
<feature type="compositionally biased region" description="Polar residues" evidence="2">
    <location>
        <begin position="242"/>
        <end position="255"/>
    </location>
</feature>
<dbReference type="OrthoDB" id="10413098at2759"/>
<dbReference type="AlphaFoldDB" id="A0A9N9LBQ9"/>
<feature type="coiled-coil region" evidence="1">
    <location>
        <begin position="789"/>
        <end position="833"/>
    </location>
</feature>
<proteinExistence type="predicted"/>
<feature type="compositionally biased region" description="Basic and acidic residues" evidence="2">
    <location>
        <begin position="110"/>
        <end position="122"/>
    </location>
</feature>
<sequence>MSSPPTSRSSSRLSKRKGKHRNEGTKAFITGSDPILEPEPSLKMKLTSWFRTPSSSPTSSPIVPTTPRVEKGKERGVKGGTPSSSLDDVGYLGDLEDGGNSGKKKKEKKKDKGKEREIERGLLEGPTYIDHEGQLAEARNMVCASPVTEYLPDSSGMAKEGKGKRKRRGIWNFFSRRCGVGSQDGGLGGLGDCEILVDECDDDFLLIRIKSPDKPDLDNRQENFMSTTVNPRNVKRRYIDQNTKSSTNTDHQIGESQPALLPITHSNKDHKRTFKRSYPQRKTISPRPKKRSYSVHKHTAERSKSMAKLLSPQARQEKYSFPVHSRNSIQVERQAETAIRDEMQEAMETSLPKTPWYLSLQKDTGAGPPYVSEEGLSLRPEDNPQPIPIPNTPPPNPELIITSASPPNTTFHTDTILNSYSPHELSATEKEEVEIEEILRALDKPPVEWDVAGVSIPVGEKYLRALESSLIDEMPLVYDAFEGGGRYLLAPVSSPIREGFEVDGEAEIWEEGADDEDSGFVAGSFEGRFERVGDLQFDLEMEMCFAEENEEVDEFEDKYGDFGEDLSPNDFSTKPLPRFSYLRDYSNENTPPRSSSPLLDKKPTTNPLIPRSPLSETTNNSTPLQPEPSRRPVPFRIPTSNSLGDSITTTHSSPPKEWCSPPKEWWYGTTPPPSTPPPAPQTWMEMPVPTSRLSPRLHIRGGYIPSPSSPSPSISSTLPAPTPAPTPSTSTLSLRGGGGGKKSPLSLFNINVPVGDASRGKKILDKQVGFPFYVVGGPPGVDMTWRSFVKQARKKVEREKRIEAEEEARREKEEEIEEKIRALKMDLKEVKSGKVKGKELEVVAGGSGSGSGEGTGSGNGNANGSTTETSGSEGATETGDGETAAETAAPAEGGTE</sequence>
<protein>
    <submittedName>
        <fullName evidence="3">Uncharacterized protein</fullName>
    </submittedName>
</protein>
<dbReference type="EMBL" id="CAJVRM010000041">
    <property type="protein sequence ID" value="CAG8972304.1"/>
    <property type="molecule type" value="Genomic_DNA"/>
</dbReference>
<evidence type="ECO:0000313" key="3">
    <source>
        <dbReference type="EMBL" id="CAG8972304.1"/>
    </source>
</evidence>
<evidence type="ECO:0000256" key="1">
    <source>
        <dbReference type="SAM" id="Coils"/>
    </source>
</evidence>
<evidence type="ECO:0000313" key="4">
    <source>
        <dbReference type="Proteomes" id="UP000701801"/>
    </source>
</evidence>
<feature type="compositionally biased region" description="Polar residues" evidence="2">
    <location>
        <begin position="614"/>
        <end position="624"/>
    </location>
</feature>
<evidence type="ECO:0000256" key="2">
    <source>
        <dbReference type="SAM" id="MobiDB-lite"/>
    </source>
</evidence>
<name>A0A9N9LBQ9_9HELO</name>
<feature type="compositionally biased region" description="Basic and acidic residues" evidence="2">
    <location>
        <begin position="68"/>
        <end position="77"/>
    </location>
</feature>
<feature type="region of interest" description="Disordered" evidence="2">
    <location>
        <begin position="242"/>
        <end position="315"/>
    </location>
</feature>